<comment type="caution">
    <text evidence="1">The sequence shown here is derived from an EMBL/GenBank/DDBJ whole genome shotgun (WGS) entry which is preliminary data.</text>
</comment>
<sequence>MGFLDGFDASQQRIADRQMEASRILHVLNKTTVAGPNGVPVLIQVRRGVWRGTWVCLATPQVGGGRRQRYKGRWESEDEAAWDAVRVVEDIRSGARVFASPGLKKPSHQG</sequence>
<evidence type="ECO:0000313" key="2">
    <source>
        <dbReference type="Proteomes" id="UP001500751"/>
    </source>
</evidence>
<reference evidence="1 2" key="1">
    <citation type="journal article" date="2019" name="Int. J. Syst. Evol. Microbiol.">
        <title>The Global Catalogue of Microorganisms (GCM) 10K type strain sequencing project: providing services to taxonomists for standard genome sequencing and annotation.</title>
        <authorList>
            <consortium name="The Broad Institute Genomics Platform"/>
            <consortium name="The Broad Institute Genome Sequencing Center for Infectious Disease"/>
            <person name="Wu L."/>
            <person name="Ma J."/>
        </authorList>
    </citation>
    <scope>NUCLEOTIDE SEQUENCE [LARGE SCALE GENOMIC DNA]</scope>
    <source>
        <strain evidence="1 2">JCM 16014</strain>
    </source>
</reference>
<dbReference type="EMBL" id="BAAAQN010000066">
    <property type="protein sequence ID" value="GAA2057116.1"/>
    <property type="molecule type" value="Genomic_DNA"/>
</dbReference>
<dbReference type="RefSeq" id="WP_344670761.1">
    <property type="nucleotide sequence ID" value="NZ_BAAAQN010000066.1"/>
</dbReference>
<name>A0ABN2VAH1_9ACTN</name>
<proteinExistence type="predicted"/>
<organism evidence="1 2">
    <name type="scientific">Catenulispora yoronensis</name>
    <dbReference type="NCBI Taxonomy" id="450799"/>
    <lineage>
        <taxon>Bacteria</taxon>
        <taxon>Bacillati</taxon>
        <taxon>Actinomycetota</taxon>
        <taxon>Actinomycetes</taxon>
        <taxon>Catenulisporales</taxon>
        <taxon>Catenulisporaceae</taxon>
        <taxon>Catenulispora</taxon>
    </lineage>
</organism>
<evidence type="ECO:0008006" key="3">
    <source>
        <dbReference type="Google" id="ProtNLM"/>
    </source>
</evidence>
<protein>
    <recommendedName>
        <fullName evidence="3">AP2/ERF domain-containing protein</fullName>
    </recommendedName>
</protein>
<keyword evidence="2" id="KW-1185">Reference proteome</keyword>
<evidence type="ECO:0000313" key="1">
    <source>
        <dbReference type="EMBL" id="GAA2057116.1"/>
    </source>
</evidence>
<gene>
    <name evidence="1" type="ORF">GCM10009839_78050</name>
</gene>
<accession>A0ABN2VAH1</accession>
<dbReference type="Proteomes" id="UP001500751">
    <property type="component" value="Unassembled WGS sequence"/>
</dbReference>